<name>A0A4Y7PLM7_9AGAM</name>
<sequence length="139" mass="15643">MLVAHLLANSRVWSVCRGGFHVGGVHVLKATSVLSGSWNLLCCTIVVSGRGLMTPFRTTTEFDDVSQNPWCDHYRFDSFSTHISTAILRCAYNLPHECPSTVHRLVRSRISLLPRYLFTTRWCAGEKTLLLIHAATLNR</sequence>
<evidence type="ECO:0000313" key="1">
    <source>
        <dbReference type="EMBL" id="TDL15469.1"/>
    </source>
</evidence>
<proteinExistence type="predicted"/>
<accession>A0A4Y7PLM7</accession>
<dbReference type="VEuPathDB" id="FungiDB:BD410DRAFT_108013"/>
<dbReference type="AlphaFoldDB" id="A0A4Y7PLM7"/>
<evidence type="ECO:0000313" key="2">
    <source>
        <dbReference type="Proteomes" id="UP000294933"/>
    </source>
</evidence>
<dbReference type="Proteomes" id="UP000294933">
    <property type="component" value="Unassembled WGS sequence"/>
</dbReference>
<dbReference type="EMBL" id="ML170274">
    <property type="protein sequence ID" value="TDL15469.1"/>
    <property type="molecule type" value="Genomic_DNA"/>
</dbReference>
<keyword evidence="2" id="KW-1185">Reference proteome</keyword>
<protein>
    <submittedName>
        <fullName evidence="1">Uncharacterized protein</fullName>
    </submittedName>
</protein>
<organism evidence="1 2">
    <name type="scientific">Rickenella mellea</name>
    <dbReference type="NCBI Taxonomy" id="50990"/>
    <lineage>
        <taxon>Eukaryota</taxon>
        <taxon>Fungi</taxon>
        <taxon>Dikarya</taxon>
        <taxon>Basidiomycota</taxon>
        <taxon>Agaricomycotina</taxon>
        <taxon>Agaricomycetes</taxon>
        <taxon>Hymenochaetales</taxon>
        <taxon>Rickenellaceae</taxon>
        <taxon>Rickenella</taxon>
    </lineage>
</organism>
<reference evidence="1 2" key="1">
    <citation type="submission" date="2018-06" db="EMBL/GenBank/DDBJ databases">
        <title>A transcriptomic atlas of mushroom development highlights an independent origin of complex multicellularity.</title>
        <authorList>
            <consortium name="DOE Joint Genome Institute"/>
            <person name="Krizsan K."/>
            <person name="Almasi E."/>
            <person name="Merenyi Z."/>
            <person name="Sahu N."/>
            <person name="Viragh M."/>
            <person name="Koszo T."/>
            <person name="Mondo S."/>
            <person name="Kiss B."/>
            <person name="Balint B."/>
            <person name="Kues U."/>
            <person name="Barry K."/>
            <person name="Hegedus J.C."/>
            <person name="Henrissat B."/>
            <person name="Johnson J."/>
            <person name="Lipzen A."/>
            <person name="Ohm R."/>
            <person name="Nagy I."/>
            <person name="Pangilinan J."/>
            <person name="Yan J."/>
            <person name="Xiong Y."/>
            <person name="Grigoriev I.V."/>
            <person name="Hibbett D.S."/>
            <person name="Nagy L.G."/>
        </authorList>
    </citation>
    <scope>NUCLEOTIDE SEQUENCE [LARGE SCALE GENOMIC DNA]</scope>
    <source>
        <strain evidence="1 2">SZMC22713</strain>
    </source>
</reference>
<gene>
    <name evidence="1" type="ORF">BD410DRAFT_108013</name>
</gene>